<dbReference type="Proteomes" id="UP000765509">
    <property type="component" value="Unassembled WGS sequence"/>
</dbReference>
<proteinExistence type="predicted"/>
<reference evidence="2" key="1">
    <citation type="submission" date="2021-03" db="EMBL/GenBank/DDBJ databases">
        <title>Draft genome sequence of rust myrtle Austropuccinia psidii MF-1, a brazilian biotype.</title>
        <authorList>
            <person name="Quecine M.C."/>
            <person name="Pachon D.M.R."/>
            <person name="Bonatelli M.L."/>
            <person name="Correr F.H."/>
            <person name="Franceschini L.M."/>
            <person name="Leite T.F."/>
            <person name="Margarido G.R.A."/>
            <person name="Almeida C.A."/>
            <person name="Ferrarezi J.A."/>
            <person name="Labate C.A."/>
        </authorList>
    </citation>
    <scope>NUCLEOTIDE SEQUENCE</scope>
    <source>
        <strain evidence="2">MF-1</strain>
    </source>
</reference>
<dbReference type="EMBL" id="AVOT02022615">
    <property type="protein sequence ID" value="MBW0512145.1"/>
    <property type="molecule type" value="Genomic_DNA"/>
</dbReference>
<organism evidence="2 3">
    <name type="scientific">Austropuccinia psidii MF-1</name>
    <dbReference type="NCBI Taxonomy" id="1389203"/>
    <lineage>
        <taxon>Eukaryota</taxon>
        <taxon>Fungi</taxon>
        <taxon>Dikarya</taxon>
        <taxon>Basidiomycota</taxon>
        <taxon>Pucciniomycotina</taxon>
        <taxon>Pucciniomycetes</taxon>
        <taxon>Pucciniales</taxon>
        <taxon>Sphaerophragmiaceae</taxon>
        <taxon>Austropuccinia</taxon>
    </lineage>
</organism>
<protein>
    <submittedName>
        <fullName evidence="2">Uncharacterized protein</fullName>
    </submittedName>
</protein>
<evidence type="ECO:0000313" key="3">
    <source>
        <dbReference type="Proteomes" id="UP000765509"/>
    </source>
</evidence>
<dbReference type="AlphaFoldDB" id="A0A9Q3DXV8"/>
<feature type="region of interest" description="Disordered" evidence="1">
    <location>
        <begin position="121"/>
        <end position="149"/>
    </location>
</feature>
<keyword evidence="3" id="KW-1185">Reference proteome</keyword>
<evidence type="ECO:0000313" key="2">
    <source>
        <dbReference type="EMBL" id="MBW0512145.1"/>
    </source>
</evidence>
<name>A0A9Q3DXV8_9BASI</name>
<sequence length="333" mass="38784">MTSTLWTKIHMNGFLYSLKDLKVIDTQMNIQMRNQKLLKQMEGELEYAVKCRYNKIITLDDIANTLQDVRKRTHIGEYSQFRRSIVKEKQPFRVDFKDKPKGKMEELSKGKEEAYCIAKVPEEESSTEDFGSESMGDAIREQSDDEEDPREEFLVEYQEETQIEIQDIQLEAGSSQSNENKNWFKHSQDAQKFLLTPTKVRAYIHGTATKMTVFIENAQHPLIIDSGAHFSIVAKCFVNNHFLNLEKQLLETKARKFKSASRKITSIHAIIKEIIIPYRKGNTRLKPEFVVLDDSHIQGFLLRADFQRMYGIDICNCKNRHITIGTNKEKKIH</sequence>
<dbReference type="Gene3D" id="2.40.70.10">
    <property type="entry name" value="Acid Proteases"/>
    <property type="match status" value="1"/>
</dbReference>
<gene>
    <name evidence="2" type="ORF">O181_051860</name>
</gene>
<accession>A0A9Q3DXV8</accession>
<dbReference type="InterPro" id="IPR021109">
    <property type="entry name" value="Peptidase_aspartic_dom_sf"/>
</dbReference>
<comment type="caution">
    <text evidence="2">The sequence shown here is derived from an EMBL/GenBank/DDBJ whole genome shotgun (WGS) entry which is preliminary data.</text>
</comment>
<evidence type="ECO:0000256" key="1">
    <source>
        <dbReference type="SAM" id="MobiDB-lite"/>
    </source>
</evidence>